<sequence length="355" mass="40720">MKSIILSSRMIHSLGRYPLKRRAGRSFDRNGASVPTETLEFWRLVMKEPAWDESRLSRCFPHVSASSAKLYKRHVWWFIRWLAAQKQSPLDGSALLVSAYIAKMRDMRGWSVSTVNLSHAALVSFYDYLIESELCVDNPARAAFFDRRRSRQRAPKRLPITLFEAEEKKLLEHTRVFPHPEGMTFTTLRRFQLVRLLYFTGLRVSEAIHLKLEDLALESTHPTLRVIGKGDKEREVPLCDQLQQELLAYVEIRQAFLVRHRRCQPDAVAWLFCDALGAPFTAGGVHYMVSQLFESLGFTKNRMGPHVLRHTFATRQFRNGCPPAVVKIWLGHQSLATTLSFYEHVAEGGGGLRPA</sequence>
<dbReference type="Gene3D" id="1.10.443.10">
    <property type="entry name" value="Intergrase catalytic core"/>
    <property type="match status" value="1"/>
</dbReference>
<dbReference type="SUPFAM" id="SSF56349">
    <property type="entry name" value="DNA breaking-rejoining enzymes"/>
    <property type="match status" value="1"/>
</dbReference>
<dbReference type="EMBL" id="MXAV01000053">
    <property type="protein sequence ID" value="PKY09680.1"/>
    <property type="molecule type" value="Genomic_DNA"/>
</dbReference>
<feature type="domain" description="Core-binding (CB)" evidence="7">
    <location>
        <begin position="46"/>
        <end position="130"/>
    </location>
</feature>
<dbReference type="PROSITE" id="PS51900">
    <property type="entry name" value="CB"/>
    <property type="match status" value="1"/>
</dbReference>
<organism evidence="8 9">
    <name type="scientific">Acidithiobacillus marinus</name>
    <dbReference type="NCBI Taxonomy" id="187490"/>
    <lineage>
        <taxon>Bacteria</taxon>
        <taxon>Pseudomonadati</taxon>
        <taxon>Pseudomonadota</taxon>
        <taxon>Acidithiobacillia</taxon>
        <taxon>Acidithiobacillales</taxon>
        <taxon>Acidithiobacillaceae</taxon>
        <taxon>Acidithiobacillus</taxon>
    </lineage>
</organism>
<evidence type="ECO:0008006" key="10">
    <source>
        <dbReference type="Google" id="ProtNLM"/>
    </source>
</evidence>
<keyword evidence="4" id="KW-0233">DNA recombination</keyword>
<comment type="caution">
    <text evidence="8">The sequence shown here is derived from an EMBL/GenBank/DDBJ whole genome shotgun (WGS) entry which is preliminary data.</text>
</comment>
<evidence type="ECO:0000256" key="1">
    <source>
        <dbReference type="ARBA" id="ARBA00008857"/>
    </source>
</evidence>
<evidence type="ECO:0000256" key="4">
    <source>
        <dbReference type="ARBA" id="ARBA00023172"/>
    </source>
</evidence>
<dbReference type="InterPro" id="IPR011010">
    <property type="entry name" value="DNA_brk_join_enz"/>
</dbReference>
<dbReference type="Pfam" id="PF00589">
    <property type="entry name" value="Phage_integrase"/>
    <property type="match status" value="1"/>
</dbReference>
<dbReference type="GO" id="GO:0015074">
    <property type="term" value="P:DNA integration"/>
    <property type="evidence" value="ECO:0007669"/>
    <property type="project" value="UniProtKB-KW"/>
</dbReference>
<dbReference type="PROSITE" id="PS51898">
    <property type="entry name" value="TYR_RECOMBINASE"/>
    <property type="match status" value="1"/>
</dbReference>
<protein>
    <recommendedName>
        <fullName evidence="10">Integrase</fullName>
    </recommendedName>
</protein>
<keyword evidence="9" id="KW-1185">Reference proteome</keyword>
<dbReference type="InterPro" id="IPR044068">
    <property type="entry name" value="CB"/>
</dbReference>
<evidence type="ECO:0000313" key="8">
    <source>
        <dbReference type="EMBL" id="PKY09680.1"/>
    </source>
</evidence>
<reference evidence="8 9" key="1">
    <citation type="submission" date="2017-03" db="EMBL/GenBank/DDBJ databases">
        <title>Draft genime sequence of the acidophilic sulfur-oxidizing bacterium Acidithiobacillus sp. SH, isolated from seawater.</title>
        <authorList>
            <person name="Sharmin S."/>
            <person name="Tokuhisa M."/>
            <person name="Kanao T."/>
            <person name="Kamimura K."/>
        </authorList>
    </citation>
    <scope>NUCLEOTIDE SEQUENCE [LARGE SCALE GENOMIC DNA]</scope>
    <source>
        <strain evidence="8 9">SH</strain>
    </source>
</reference>
<dbReference type="InterPro" id="IPR050090">
    <property type="entry name" value="Tyrosine_recombinase_XerCD"/>
</dbReference>
<feature type="domain" description="Tyr recombinase" evidence="6">
    <location>
        <begin position="157"/>
        <end position="355"/>
    </location>
</feature>
<evidence type="ECO:0000256" key="3">
    <source>
        <dbReference type="ARBA" id="ARBA00023125"/>
    </source>
</evidence>
<dbReference type="Proteomes" id="UP000234329">
    <property type="component" value="Unassembled WGS sequence"/>
</dbReference>
<dbReference type="InterPro" id="IPR002104">
    <property type="entry name" value="Integrase_catalytic"/>
</dbReference>
<dbReference type="Gene3D" id="1.10.150.130">
    <property type="match status" value="1"/>
</dbReference>
<dbReference type="InterPro" id="IPR010998">
    <property type="entry name" value="Integrase_recombinase_N"/>
</dbReference>
<evidence type="ECO:0000259" key="7">
    <source>
        <dbReference type="PROSITE" id="PS51900"/>
    </source>
</evidence>
<dbReference type="GO" id="GO:0003677">
    <property type="term" value="F:DNA binding"/>
    <property type="evidence" value="ECO:0007669"/>
    <property type="project" value="UniProtKB-UniRule"/>
</dbReference>
<gene>
    <name evidence="8" type="ORF">B1757_13840</name>
</gene>
<dbReference type="PANTHER" id="PTHR30349">
    <property type="entry name" value="PHAGE INTEGRASE-RELATED"/>
    <property type="match status" value="1"/>
</dbReference>
<dbReference type="InterPro" id="IPR013762">
    <property type="entry name" value="Integrase-like_cat_sf"/>
</dbReference>
<dbReference type="AlphaFoldDB" id="A0A2I1DII1"/>
<proteinExistence type="inferred from homology"/>
<evidence type="ECO:0000256" key="2">
    <source>
        <dbReference type="ARBA" id="ARBA00022908"/>
    </source>
</evidence>
<name>A0A2I1DII1_9PROT</name>
<comment type="similarity">
    <text evidence="1">Belongs to the 'phage' integrase family.</text>
</comment>
<evidence type="ECO:0000313" key="9">
    <source>
        <dbReference type="Proteomes" id="UP000234329"/>
    </source>
</evidence>
<dbReference type="OrthoDB" id="5291714at2"/>
<dbReference type="PANTHER" id="PTHR30349:SF41">
    <property type="entry name" value="INTEGRASE_RECOMBINASE PROTEIN MJ0367-RELATED"/>
    <property type="match status" value="1"/>
</dbReference>
<accession>A0A2I1DII1</accession>
<evidence type="ECO:0000259" key="6">
    <source>
        <dbReference type="PROSITE" id="PS51898"/>
    </source>
</evidence>
<dbReference type="GO" id="GO:0006310">
    <property type="term" value="P:DNA recombination"/>
    <property type="evidence" value="ECO:0007669"/>
    <property type="project" value="UniProtKB-KW"/>
</dbReference>
<keyword evidence="2" id="KW-0229">DNA integration</keyword>
<dbReference type="InParanoid" id="A0A2I1DII1"/>
<keyword evidence="3 5" id="KW-0238">DNA-binding</keyword>
<evidence type="ECO:0000256" key="5">
    <source>
        <dbReference type="PROSITE-ProRule" id="PRU01248"/>
    </source>
</evidence>